<keyword evidence="3" id="KW-1185">Reference proteome</keyword>
<accession>A0ABZ2L6R1</accession>
<organism evidence="2 3">
    <name type="scientific">Pendulispora rubella</name>
    <dbReference type="NCBI Taxonomy" id="2741070"/>
    <lineage>
        <taxon>Bacteria</taxon>
        <taxon>Pseudomonadati</taxon>
        <taxon>Myxococcota</taxon>
        <taxon>Myxococcia</taxon>
        <taxon>Myxococcales</taxon>
        <taxon>Sorangiineae</taxon>
        <taxon>Pendulisporaceae</taxon>
        <taxon>Pendulispora</taxon>
    </lineage>
</organism>
<sequence length="124" mass="13302">MVSLYRVFLFLKFAGVLAYAGGLAGAFLASEMPARKRAVHAIASPGLVLTWVAGSIMASQLGVRMTELWILGGLLLSFFSLLGLIYSVSRDRRTPAAFSVVALPLLTVLALMVFRPTWSMLGAP</sequence>
<protein>
    <submittedName>
        <fullName evidence="2">Uncharacterized protein</fullName>
    </submittedName>
</protein>
<keyword evidence="1" id="KW-0812">Transmembrane</keyword>
<proteinExistence type="predicted"/>
<feature type="transmembrane region" description="Helical" evidence="1">
    <location>
        <begin position="68"/>
        <end position="89"/>
    </location>
</feature>
<keyword evidence="1" id="KW-0472">Membrane</keyword>
<dbReference type="RefSeq" id="WP_394834861.1">
    <property type="nucleotide sequence ID" value="NZ_CP089929.1"/>
</dbReference>
<dbReference type="Proteomes" id="UP001374803">
    <property type="component" value="Chromosome"/>
</dbReference>
<name>A0ABZ2L6R1_9BACT</name>
<feature type="transmembrane region" description="Helical" evidence="1">
    <location>
        <begin position="6"/>
        <end position="29"/>
    </location>
</feature>
<keyword evidence="1" id="KW-1133">Transmembrane helix</keyword>
<feature type="transmembrane region" description="Helical" evidence="1">
    <location>
        <begin position="96"/>
        <end position="114"/>
    </location>
</feature>
<gene>
    <name evidence="2" type="ORF">LVJ94_51025</name>
</gene>
<evidence type="ECO:0000256" key="1">
    <source>
        <dbReference type="SAM" id="Phobius"/>
    </source>
</evidence>
<evidence type="ECO:0000313" key="2">
    <source>
        <dbReference type="EMBL" id="WXB05219.1"/>
    </source>
</evidence>
<evidence type="ECO:0000313" key="3">
    <source>
        <dbReference type="Proteomes" id="UP001374803"/>
    </source>
</evidence>
<reference evidence="2" key="1">
    <citation type="submission" date="2021-12" db="EMBL/GenBank/DDBJ databases">
        <title>Discovery of the Pendulisporaceae a myxobacterial family with distinct sporulation behavior and unique specialized metabolism.</title>
        <authorList>
            <person name="Garcia R."/>
            <person name="Popoff A."/>
            <person name="Bader C.D."/>
            <person name="Loehr J."/>
            <person name="Walesch S."/>
            <person name="Walt C."/>
            <person name="Boldt J."/>
            <person name="Bunk B."/>
            <person name="Haeckl F.J.F.P.J."/>
            <person name="Gunesch A.P."/>
            <person name="Birkelbach J."/>
            <person name="Nuebel U."/>
            <person name="Pietschmann T."/>
            <person name="Bach T."/>
            <person name="Mueller R."/>
        </authorList>
    </citation>
    <scope>NUCLEOTIDE SEQUENCE</scope>
    <source>
        <strain evidence="2">MSr11367</strain>
    </source>
</reference>
<dbReference type="EMBL" id="CP089983">
    <property type="protein sequence ID" value="WXB05219.1"/>
    <property type="molecule type" value="Genomic_DNA"/>
</dbReference>